<evidence type="ECO:0000259" key="4">
    <source>
        <dbReference type="Pfam" id="PF25023"/>
    </source>
</evidence>
<dbReference type="PANTHER" id="PTHR32305">
    <property type="match status" value="1"/>
</dbReference>
<protein>
    <recommendedName>
        <fullName evidence="7">RHS repeat-associated core domain-containing protein</fullName>
    </recommendedName>
</protein>
<accession>A0A552J268</accession>
<feature type="transmembrane region" description="Helical" evidence="2">
    <location>
        <begin position="1313"/>
        <end position="1336"/>
    </location>
</feature>
<evidence type="ECO:0000256" key="1">
    <source>
        <dbReference type="ARBA" id="ARBA00022737"/>
    </source>
</evidence>
<dbReference type="InterPro" id="IPR050708">
    <property type="entry name" value="T6SS_VgrG/RHS"/>
</dbReference>
<dbReference type="InterPro" id="IPR045619">
    <property type="entry name" value="DUF6443"/>
</dbReference>
<dbReference type="Pfam" id="PF25023">
    <property type="entry name" value="TEN_YD-shell"/>
    <property type="match status" value="1"/>
</dbReference>
<feature type="transmembrane region" description="Helical" evidence="2">
    <location>
        <begin position="1348"/>
        <end position="1372"/>
    </location>
</feature>
<dbReference type="EMBL" id="SFAV01000101">
    <property type="protein sequence ID" value="TRU89850.1"/>
    <property type="molecule type" value="Genomic_DNA"/>
</dbReference>
<keyword evidence="2" id="KW-0812">Transmembrane</keyword>
<evidence type="ECO:0000256" key="2">
    <source>
        <dbReference type="SAM" id="Phobius"/>
    </source>
</evidence>
<dbReference type="NCBIfam" id="TIGR03696">
    <property type="entry name" value="Rhs_assc_core"/>
    <property type="match status" value="1"/>
</dbReference>
<dbReference type="InterPro" id="IPR006530">
    <property type="entry name" value="YD"/>
</dbReference>
<evidence type="ECO:0000313" key="5">
    <source>
        <dbReference type="EMBL" id="TRU89850.1"/>
    </source>
</evidence>
<reference evidence="5 6" key="1">
    <citation type="submission" date="2019-01" db="EMBL/GenBank/DDBJ databases">
        <title>Coherence of Microcystis species and biogeography revealed through population genomics.</title>
        <authorList>
            <person name="Perez-Carrascal O.M."/>
            <person name="Terrat Y."/>
            <person name="Giani A."/>
            <person name="Fortin N."/>
            <person name="Tromas N."/>
            <person name="Shapiro B.J."/>
        </authorList>
    </citation>
    <scope>NUCLEOTIDE SEQUENCE [LARGE SCALE GENOMIC DNA]</scope>
    <source>
        <strain evidence="5">Mn_MB_F_20050700_S1D</strain>
    </source>
</reference>
<feature type="transmembrane region" description="Helical" evidence="2">
    <location>
        <begin position="1420"/>
        <end position="1438"/>
    </location>
</feature>
<dbReference type="Pfam" id="PF20041">
    <property type="entry name" value="DUF6443"/>
    <property type="match status" value="1"/>
</dbReference>
<organism evidence="5 6">
    <name type="scientific">Microcystis novacekii Mn_MB_F_20050700_S1D</name>
    <dbReference type="NCBI Taxonomy" id="2486266"/>
    <lineage>
        <taxon>Bacteria</taxon>
        <taxon>Bacillati</taxon>
        <taxon>Cyanobacteriota</taxon>
        <taxon>Cyanophyceae</taxon>
        <taxon>Oscillatoriophycideae</taxon>
        <taxon>Chroococcales</taxon>
        <taxon>Microcystaceae</taxon>
        <taxon>Microcystis</taxon>
    </lineage>
</organism>
<evidence type="ECO:0000259" key="3">
    <source>
        <dbReference type="Pfam" id="PF20041"/>
    </source>
</evidence>
<name>A0A552J268_9CHRO</name>
<dbReference type="Gene3D" id="2.60.120.260">
    <property type="entry name" value="Galactose-binding domain-like"/>
    <property type="match status" value="1"/>
</dbReference>
<dbReference type="Gene3D" id="2.180.10.10">
    <property type="entry name" value="RHS repeat-associated core"/>
    <property type="match status" value="1"/>
</dbReference>
<sequence length="1584" mass="173968">MSLLSPLLIFLSLSTPRPEYLRLGEKEILTQTSVYGWEKYEELKQQNILTPVVQKTSKTNDKITAISVSTWKDWGQGKWSLLGTYQALNENAVFTQWNNQTEASTTDWLKVSEVISRTSKGVAQDSIDVNGIHSSILLDNQQFYPIAEFGNAAIEEITYTGFEVYENLSDWSVNQGNITDLIVTGDAHTGVSSLQLKPNLTLKKQSYLTLNNSQQSYIVSAWIKTEAGFETDGGQAEFKLQFYNGNTPVGNPIIVPIETTENEWQYLYYAVNPSQIQGTQLSLEISNQKASKFFLIDDICFVPLMGGFQANVYESKYKLVTAQLGNSGDTVRSFYDSFQRQVAEIGLNETVNAVTTSYLNRQDTDSINYVFPQDKPNSSLGIDAALGGVYANFINGEQWRNDWSSSQPNNWQVENGALVHTGNTSDSITYQSTASFSNYGVRLSVHASETPKQPLGIGIGNQLTVTWTQNQGWTLTLNGVSSQSPNTGLMPHEWLLVAANNVLLFYADGQQIFAQTIDGNVTGALELFTADKVAFSNIVTFKNPQIGITYSDGAGKERQTQALERSNCLVSATVYDSLDRGAIGTKTARFNNTLLGYRQKFVESVNWDSGILTGEVANYYPEDEGYPYIRTVFENSPLGRPIQQGIAGKAFAIGNGNTHITTSDYGTNLQGFFAGDNYPSDQYLVEKVTDPDGTSIYTLKDQLGRTVATKAGPIEAGSDIYQTSRSIYDHAGNVIKILLPNHFNPPEGSQPDAWEITMEYDFLGQMISQTDPDSGTTKYIYDIAGRPRFMVDAVGLATQIIYYKKYDVIGRLIEEGWFSGDWGDGTNLQNQANTDPNYPEQGNWRKRYIFDGDGSNPNLIGRLWKVLSSNQGNGNTDVQEVYDYDQLGNIASKTLTVTGYVAQTVSYEYDNLGNVIKVRYPDASNGIPEVVYSYNSLGETIAVGTPDNPQRFANYLYNADGSVATTTLNNGGIKRNLNYNSPGWPVGINNQKADNSLLMQQSLTYTEDGYQGSGYYNGNIAKNSLNYGTWENAPQSYDYQYQYDQLGRLEVAQNSQNEQASLGVGQPTSYDINGNIETLKQGDTTSEYQYIPNTDKVNGVSNSSEPQNYSYDANGNVTSASHRHISKIDYDPLTQLTTQVQLESSKVSFKYNGGNQRVLKTVESSGNQTAGKLYVHGLNDYPLLEVSNQPIQYIYGLGGLVALVKEGKVYTILKDHLGSTRVVVDETGTVIVAFDYLPFGDLMGVAYGNPEMISYRYTGQEFDAELGLYNYRARFYDPRLGRFYATDTKGQFASPYLYAGNNPINMVDPDGEFGFLAALLIGTIIGAVIGGASYGIEKAIKGEKFKWDEFGIAVGVGAVAGAVGFAAGAVAASGATALGAGVIVEGIVAGAVGGVAGSAAGQLTNNLATGKEWHENLGEATLFGAVTGAVLGGTIGAYSRYMGRLRAGYLQETRALGRQNIALRSRRLPVPAEERARVLSNARHALRITYRERTLSPLRQILNARDILTYGHRRGPDFASLLQRNLARYPGNRNAAFEHIAASAGRSNRFLTAIAPERNWTALLGGSYFPIRGREGFFGRWRTL</sequence>
<dbReference type="NCBIfam" id="TIGR01643">
    <property type="entry name" value="YD_repeat_2x"/>
    <property type="match status" value="1"/>
</dbReference>
<comment type="caution">
    <text evidence="5">The sequence shown here is derived from an EMBL/GenBank/DDBJ whole genome shotgun (WGS) entry which is preliminary data.</text>
</comment>
<keyword evidence="1" id="KW-0677">Repeat</keyword>
<keyword evidence="2" id="KW-1133">Transmembrane helix</keyword>
<dbReference type="InterPro" id="IPR022385">
    <property type="entry name" value="Rhs_assc_core"/>
</dbReference>
<gene>
    <name evidence="5" type="ORF">EWV54_07835</name>
</gene>
<dbReference type="InterPro" id="IPR056823">
    <property type="entry name" value="TEN-like_YD-shell"/>
</dbReference>
<proteinExistence type="predicted"/>
<keyword evidence="2" id="KW-0472">Membrane</keyword>
<dbReference type="PANTHER" id="PTHR32305:SF15">
    <property type="entry name" value="PROTEIN RHSA-RELATED"/>
    <property type="match status" value="1"/>
</dbReference>
<feature type="domain" description="DUF6443" evidence="3">
    <location>
        <begin position="542"/>
        <end position="659"/>
    </location>
</feature>
<feature type="domain" description="Teneurin-like YD-shell" evidence="4">
    <location>
        <begin position="1033"/>
        <end position="1289"/>
    </location>
</feature>
<dbReference type="Proteomes" id="UP000319191">
    <property type="component" value="Unassembled WGS sequence"/>
</dbReference>
<evidence type="ECO:0008006" key="7">
    <source>
        <dbReference type="Google" id="ProtNLM"/>
    </source>
</evidence>
<evidence type="ECO:0000313" key="6">
    <source>
        <dbReference type="Proteomes" id="UP000319191"/>
    </source>
</evidence>